<comment type="caution">
    <text evidence="1">The sequence shown here is derived from an EMBL/GenBank/DDBJ whole genome shotgun (WGS) entry which is preliminary data.</text>
</comment>
<dbReference type="Pfam" id="PF14103">
    <property type="entry name" value="DUF4276"/>
    <property type="match status" value="1"/>
</dbReference>
<reference evidence="2" key="1">
    <citation type="journal article" date="2018" name="Genome Announc.">
        <title>Draft Genome Sequence of the Nitrogen-Fixing and Hormogonia-Inducing Cyanobacterium Nostoc cycadae Strain WK-1, Isolated from the Coralloid Roots of Cycas revoluta.</title>
        <authorList>
            <person name="Kanesaki Y."/>
            <person name="Hirose M."/>
            <person name="Hirose Y."/>
            <person name="Fujisawa T."/>
            <person name="Nakamura Y."/>
            <person name="Watanabe S."/>
            <person name="Matsunaga S."/>
            <person name="Uchida H."/>
            <person name="Murakami A."/>
        </authorList>
    </citation>
    <scope>NUCLEOTIDE SEQUENCE [LARGE SCALE GENOMIC DNA]</scope>
    <source>
        <strain evidence="2">WK-1</strain>
    </source>
</reference>
<name>A0A2H6LD47_9NOSO</name>
<keyword evidence="2" id="KW-1185">Reference proteome</keyword>
<protein>
    <recommendedName>
        <fullName evidence="3">DUF4276 family protein</fullName>
    </recommendedName>
</protein>
<evidence type="ECO:0000313" key="1">
    <source>
        <dbReference type="EMBL" id="GBE91160.1"/>
    </source>
</evidence>
<sequence>MIRVHVFVEGQTEETFVKEVLCEYFQEKYIFLNPILVNTSSTGKGGVVSYAKIKRQLDRKCREDKTAFVTTMFDLYGLPNDFPGRDSLPNTNDPFQKVEYLEQKMGQDIGHTNFIPNLLVHEFEALLYSQPQVFAEWFDASVVSILQGDRNKFLSPEHINDDPLTAPSKRILKCCQEYDKVLHGSLLAIEIGLDTIRQQCQHFHQWLLNLENI</sequence>
<dbReference type="InterPro" id="IPR025455">
    <property type="entry name" value="DUF4276"/>
</dbReference>
<evidence type="ECO:0008006" key="3">
    <source>
        <dbReference type="Google" id="ProtNLM"/>
    </source>
</evidence>
<gene>
    <name evidence="1" type="ORF">NCWK1_0882</name>
</gene>
<dbReference type="AlphaFoldDB" id="A0A2H6LD47"/>
<dbReference type="Proteomes" id="UP000236527">
    <property type="component" value="Unassembled WGS sequence"/>
</dbReference>
<evidence type="ECO:0000313" key="2">
    <source>
        <dbReference type="Proteomes" id="UP000236527"/>
    </source>
</evidence>
<organism evidence="1 2">
    <name type="scientific">Nostoc cycadae WK-1</name>
    <dbReference type="NCBI Taxonomy" id="1861711"/>
    <lineage>
        <taxon>Bacteria</taxon>
        <taxon>Bacillati</taxon>
        <taxon>Cyanobacteriota</taxon>
        <taxon>Cyanophyceae</taxon>
        <taxon>Nostocales</taxon>
        <taxon>Nostocaceae</taxon>
        <taxon>Nostoc</taxon>
    </lineage>
</organism>
<proteinExistence type="predicted"/>
<accession>A0A2H6LD47</accession>
<dbReference type="RefSeq" id="WP_103123893.1">
    <property type="nucleotide sequence ID" value="NZ_DF978423.1"/>
</dbReference>
<dbReference type="EMBL" id="BDGE01000016">
    <property type="protein sequence ID" value="GBE91160.1"/>
    <property type="molecule type" value="Genomic_DNA"/>
</dbReference>